<name>A0ACB7STE3_HYAAI</name>
<organism evidence="1 2">
    <name type="scientific">Hyalomma asiaticum</name>
    <name type="common">Tick</name>
    <dbReference type="NCBI Taxonomy" id="266040"/>
    <lineage>
        <taxon>Eukaryota</taxon>
        <taxon>Metazoa</taxon>
        <taxon>Ecdysozoa</taxon>
        <taxon>Arthropoda</taxon>
        <taxon>Chelicerata</taxon>
        <taxon>Arachnida</taxon>
        <taxon>Acari</taxon>
        <taxon>Parasitiformes</taxon>
        <taxon>Ixodida</taxon>
        <taxon>Ixodoidea</taxon>
        <taxon>Ixodidae</taxon>
        <taxon>Hyalomminae</taxon>
        <taxon>Hyalomma</taxon>
    </lineage>
</organism>
<proteinExistence type="predicted"/>
<comment type="caution">
    <text evidence="1">The sequence shown here is derived from an EMBL/GenBank/DDBJ whole genome shotgun (WGS) entry which is preliminary data.</text>
</comment>
<dbReference type="EMBL" id="CM023482">
    <property type="protein sequence ID" value="KAH6937880.1"/>
    <property type="molecule type" value="Genomic_DNA"/>
</dbReference>
<reference evidence="1" key="1">
    <citation type="submission" date="2020-05" db="EMBL/GenBank/DDBJ databases">
        <title>Large-scale comparative analyses of tick genomes elucidate their genetic diversity and vector capacities.</title>
        <authorList>
            <person name="Jia N."/>
            <person name="Wang J."/>
            <person name="Shi W."/>
            <person name="Du L."/>
            <person name="Sun Y."/>
            <person name="Zhan W."/>
            <person name="Jiang J."/>
            <person name="Wang Q."/>
            <person name="Zhang B."/>
            <person name="Ji P."/>
            <person name="Sakyi L.B."/>
            <person name="Cui X."/>
            <person name="Yuan T."/>
            <person name="Jiang B."/>
            <person name="Yang W."/>
            <person name="Lam T.T.-Y."/>
            <person name="Chang Q."/>
            <person name="Ding S."/>
            <person name="Wang X."/>
            <person name="Zhu J."/>
            <person name="Ruan X."/>
            <person name="Zhao L."/>
            <person name="Wei J."/>
            <person name="Que T."/>
            <person name="Du C."/>
            <person name="Cheng J."/>
            <person name="Dai P."/>
            <person name="Han X."/>
            <person name="Huang E."/>
            <person name="Gao Y."/>
            <person name="Liu J."/>
            <person name="Shao H."/>
            <person name="Ye R."/>
            <person name="Li L."/>
            <person name="Wei W."/>
            <person name="Wang X."/>
            <person name="Wang C."/>
            <person name="Yang T."/>
            <person name="Huo Q."/>
            <person name="Li W."/>
            <person name="Guo W."/>
            <person name="Chen H."/>
            <person name="Zhou L."/>
            <person name="Ni X."/>
            <person name="Tian J."/>
            <person name="Zhou Y."/>
            <person name="Sheng Y."/>
            <person name="Liu T."/>
            <person name="Pan Y."/>
            <person name="Xia L."/>
            <person name="Li J."/>
            <person name="Zhao F."/>
            <person name="Cao W."/>
        </authorList>
    </citation>
    <scope>NUCLEOTIDE SEQUENCE</scope>
    <source>
        <strain evidence="1">Hyas-2018</strain>
    </source>
</reference>
<accession>A0ACB7STE3</accession>
<protein>
    <submittedName>
        <fullName evidence="1">Uncharacterized protein</fullName>
    </submittedName>
</protein>
<evidence type="ECO:0000313" key="2">
    <source>
        <dbReference type="Proteomes" id="UP000821845"/>
    </source>
</evidence>
<keyword evidence="2" id="KW-1185">Reference proteome</keyword>
<evidence type="ECO:0000313" key="1">
    <source>
        <dbReference type="EMBL" id="KAH6937880.1"/>
    </source>
</evidence>
<gene>
    <name evidence="1" type="ORF">HPB50_004720</name>
</gene>
<sequence>MTGKLGRPEGPCHHAARHTALSRPPRSNCPSQPPVFAATARVSGRQLQKRYVLRSGARCRVNIHVRRRMAVLVRGGGVCVSDL</sequence>
<dbReference type="Proteomes" id="UP000821845">
    <property type="component" value="Chromosome 2"/>
</dbReference>